<evidence type="ECO:0000313" key="6">
    <source>
        <dbReference type="RefSeq" id="XP_013407534.1"/>
    </source>
</evidence>
<evidence type="ECO:0000259" key="4">
    <source>
        <dbReference type="PROSITE" id="PS50222"/>
    </source>
</evidence>
<keyword evidence="1" id="KW-0479">Metal-binding</keyword>
<dbReference type="Gene3D" id="1.10.238.10">
    <property type="entry name" value="EF-hand"/>
    <property type="match status" value="1"/>
</dbReference>
<dbReference type="PANTHER" id="PTHR10891">
    <property type="entry name" value="EF-HAND CALCIUM-BINDING DOMAIN CONTAINING PROTEIN"/>
    <property type="match status" value="1"/>
</dbReference>
<evidence type="ECO:0000256" key="2">
    <source>
        <dbReference type="ARBA" id="ARBA00022737"/>
    </source>
</evidence>
<dbReference type="InParanoid" id="A0A1S3JCC3"/>
<keyword evidence="5" id="KW-1185">Reference proteome</keyword>
<keyword evidence="3" id="KW-0106">Calcium</keyword>
<organism evidence="5 6">
    <name type="scientific">Lingula anatina</name>
    <name type="common">Brachiopod</name>
    <name type="synonym">Lingula unguis</name>
    <dbReference type="NCBI Taxonomy" id="7574"/>
    <lineage>
        <taxon>Eukaryota</taxon>
        <taxon>Metazoa</taxon>
        <taxon>Spiralia</taxon>
        <taxon>Lophotrochozoa</taxon>
        <taxon>Brachiopoda</taxon>
        <taxon>Linguliformea</taxon>
        <taxon>Lingulata</taxon>
        <taxon>Lingulida</taxon>
        <taxon>Linguloidea</taxon>
        <taxon>Lingulidae</taxon>
        <taxon>Lingula</taxon>
    </lineage>
</organism>
<feature type="domain" description="EF-hand" evidence="4">
    <location>
        <begin position="194"/>
        <end position="229"/>
    </location>
</feature>
<dbReference type="CDD" id="cd00052">
    <property type="entry name" value="EH"/>
    <property type="match status" value="1"/>
</dbReference>
<reference evidence="6" key="1">
    <citation type="submission" date="2025-08" db="UniProtKB">
        <authorList>
            <consortium name="RefSeq"/>
        </authorList>
    </citation>
    <scope>IDENTIFICATION</scope>
    <source>
        <tissue evidence="6">Gonads</tissue>
    </source>
</reference>
<dbReference type="KEGG" id="lak:106171643"/>
<dbReference type="InterPro" id="IPR011992">
    <property type="entry name" value="EF-hand-dom_pair"/>
</dbReference>
<evidence type="ECO:0000256" key="3">
    <source>
        <dbReference type="ARBA" id="ARBA00022837"/>
    </source>
</evidence>
<sequence>MSGVSRRLPNVIRACRGLVRAMPVKRALWKDVQHGLDPKFSPLSLPVRGVKHRAIQFKKAPLDYPPVTGSDHWRRKLRTTFRCFDTNGDGYVSKEDFVISAKRCAQYLGLNDERTQCVLNQRTRIWGIIPKGADASKISEDDYVNGGLTVFNQHSFRQEFLPMVITEDFNAMDIDGDGIISHEEHKAFFYSLNIPVEMSKKIFDVMDIDKDGLITIDEFAHAMTEFLLTEDQDNAYSGFFGPLAD</sequence>
<dbReference type="SUPFAM" id="SSF47473">
    <property type="entry name" value="EF-hand"/>
    <property type="match status" value="1"/>
</dbReference>
<dbReference type="OrthoDB" id="186625at2759"/>
<dbReference type="GeneID" id="106171643"/>
<gene>
    <name evidence="6" type="primary">LOC106171643</name>
</gene>
<feature type="domain" description="EF-hand" evidence="4">
    <location>
        <begin position="72"/>
        <end position="107"/>
    </location>
</feature>
<dbReference type="Pfam" id="PF13499">
    <property type="entry name" value="EF-hand_7"/>
    <property type="match status" value="1"/>
</dbReference>
<dbReference type="PROSITE" id="PS50222">
    <property type="entry name" value="EF_HAND_2"/>
    <property type="match status" value="2"/>
</dbReference>
<dbReference type="Pfam" id="PF13202">
    <property type="entry name" value="EF-hand_5"/>
    <property type="match status" value="1"/>
</dbReference>
<dbReference type="AlphaFoldDB" id="A0A1S3JCC3"/>
<protein>
    <submittedName>
        <fullName evidence="6">Sarcoplasmic calcium-binding protein</fullName>
    </submittedName>
</protein>
<proteinExistence type="predicted"/>
<accession>A0A1S3JCC3</accession>
<dbReference type="InterPro" id="IPR018247">
    <property type="entry name" value="EF_Hand_1_Ca_BS"/>
</dbReference>
<dbReference type="PROSITE" id="PS00018">
    <property type="entry name" value="EF_HAND_1"/>
    <property type="match status" value="2"/>
</dbReference>
<dbReference type="GO" id="GO:0005509">
    <property type="term" value="F:calcium ion binding"/>
    <property type="evidence" value="ECO:0007669"/>
    <property type="project" value="InterPro"/>
</dbReference>
<evidence type="ECO:0000313" key="5">
    <source>
        <dbReference type="Proteomes" id="UP000085678"/>
    </source>
</evidence>
<dbReference type="InterPro" id="IPR039647">
    <property type="entry name" value="EF_hand_pair_protein_CML-like"/>
</dbReference>
<evidence type="ECO:0000256" key="1">
    <source>
        <dbReference type="ARBA" id="ARBA00022723"/>
    </source>
</evidence>
<dbReference type="InterPro" id="IPR002048">
    <property type="entry name" value="EF_hand_dom"/>
</dbReference>
<dbReference type="SMART" id="SM00054">
    <property type="entry name" value="EFh"/>
    <property type="match status" value="3"/>
</dbReference>
<dbReference type="RefSeq" id="XP_013407534.1">
    <property type="nucleotide sequence ID" value="XM_013552080.1"/>
</dbReference>
<dbReference type="Proteomes" id="UP000085678">
    <property type="component" value="Unplaced"/>
</dbReference>
<dbReference type="InterPro" id="IPR000261">
    <property type="entry name" value="EH_dom"/>
</dbReference>
<dbReference type="STRING" id="7574.A0A1S3JCC3"/>
<name>A0A1S3JCC3_LINAN</name>
<keyword evidence="2" id="KW-0677">Repeat</keyword>